<dbReference type="AlphaFoldDB" id="A0A917JJ82"/>
<dbReference type="Pfam" id="PF06259">
    <property type="entry name" value="Abhydrolase_8"/>
    <property type="match status" value="1"/>
</dbReference>
<sequence>MVSFADVRRWKPEGLDAVHRELGKRRDDLISLQDELDGAKNPDGWTGKAADSAAQQHTKLLADMRTLVAEVATVRVAVAAAADDVTKIKQQLTQAEHEARAHGFQITEEGGIKDVNPPKDVPEDQLEAVKQKRIQVRDKLVDTIEKILDEAERTDAELAKALTAANQDTIQPGKGGTLADAANTTQIQALVASAGKPKENTPKANAEWWKSLSDEQRAALLETAPGWLGNRDGIPAEVRDQINRANIDDERAKLTEQKQQLREGGVTDDEQRELKKIDAKLASLTAIEETLARGDRQLLVLDSSGERLKAAVAVGNVDTAKHVAVFTPGLTSTVDGSLKGYDDDMQKLVAKSKEQLKLAGEDPSVAAVTWIGYEAPQVSGELLDLAGSERDSVVSSQSARIGGEKLNSFLAGINESRGSDPHLTAIGHSYGSTTTGYALQKGGHGVDDAIVFGSPGVGTDNVKDLHVPEGHTYRMEAAWDPVADFSRFGKDPSHMDGFTDLSTEKSKVGGEVTGHTKYLTDDSTSQHNLAAVIAGHPEKTVQGNSEGVGDMVSPYLDPVFKTGTQIYDTGADVLSKSVDVGSDIASKVFGEDTVSTVKEGVKDVGSEVESTVEDLGSAAIDKAKDLFS</sequence>
<protein>
    <submittedName>
        <fullName evidence="3">Alpha/beta hydrolase</fullName>
    </submittedName>
</protein>
<dbReference type="RefSeq" id="WP_188984845.1">
    <property type="nucleotide sequence ID" value="NZ_BMMT01000001.1"/>
</dbReference>
<comment type="caution">
    <text evidence="3">The sequence shown here is derived from an EMBL/GenBank/DDBJ whole genome shotgun (WGS) entry which is preliminary data.</text>
</comment>
<organism evidence="3 4">
    <name type="scientific">Saccharopolyspora thermophila</name>
    <dbReference type="NCBI Taxonomy" id="89367"/>
    <lineage>
        <taxon>Bacteria</taxon>
        <taxon>Bacillati</taxon>
        <taxon>Actinomycetota</taxon>
        <taxon>Actinomycetes</taxon>
        <taxon>Pseudonocardiales</taxon>
        <taxon>Pseudonocardiaceae</taxon>
        <taxon>Saccharopolyspora</taxon>
    </lineage>
</organism>
<dbReference type="GO" id="GO:0016787">
    <property type="term" value="F:hydrolase activity"/>
    <property type="evidence" value="ECO:0007669"/>
    <property type="project" value="UniProtKB-KW"/>
</dbReference>
<evidence type="ECO:0000259" key="2">
    <source>
        <dbReference type="Pfam" id="PF06259"/>
    </source>
</evidence>
<dbReference type="Gene3D" id="1.10.287.1060">
    <property type="entry name" value="ESAT-6-like"/>
    <property type="match status" value="1"/>
</dbReference>
<accession>A0A917JJ82</accession>
<dbReference type="SUPFAM" id="SSF140453">
    <property type="entry name" value="EsxAB dimer-like"/>
    <property type="match status" value="1"/>
</dbReference>
<name>A0A917JJ82_9PSEU</name>
<dbReference type="Proteomes" id="UP000597989">
    <property type="component" value="Unassembled WGS sequence"/>
</dbReference>
<evidence type="ECO:0000256" key="1">
    <source>
        <dbReference type="SAM" id="Coils"/>
    </source>
</evidence>
<dbReference type="InterPro" id="IPR036689">
    <property type="entry name" value="ESAT-6-like_sf"/>
</dbReference>
<evidence type="ECO:0000313" key="4">
    <source>
        <dbReference type="Proteomes" id="UP000597989"/>
    </source>
</evidence>
<dbReference type="SUPFAM" id="SSF53474">
    <property type="entry name" value="alpha/beta-Hydrolases"/>
    <property type="match status" value="1"/>
</dbReference>
<dbReference type="InterPro" id="IPR010427">
    <property type="entry name" value="DUF1023"/>
</dbReference>
<reference evidence="3 4" key="1">
    <citation type="journal article" date="2014" name="Int. J. Syst. Evol. Microbiol.">
        <title>Complete genome sequence of Corynebacterium casei LMG S-19264T (=DSM 44701T), isolated from a smear-ripened cheese.</title>
        <authorList>
            <consortium name="US DOE Joint Genome Institute (JGI-PGF)"/>
            <person name="Walter F."/>
            <person name="Albersmeier A."/>
            <person name="Kalinowski J."/>
            <person name="Ruckert C."/>
        </authorList>
    </citation>
    <scope>NUCLEOTIDE SEQUENCE [LARGE SCALE GENOMIC DNA]</scope>
    <source>
        <strain evidence="3 4">CGMCC 4.7206</strain>
    </source>
</reference>
<feature type="coiled-coil region" evidence="1">
    <location>
        <begin position="137"/>
        <end position="168"/>
    </location>
</feature>
<feature type="domain" description="DUF1023" evidence="2">
    <location>
        <begin position="307"/>
        <end position="488"/>
    </location>
</feature>
<gene>
    <name evidence="3" type="ORF">GCM10011581_04650</name>
</gene>
<dbReference type="EMBL" id="BMMT01000001">
    <property type="protein sequence ID" value="GGI70720.1"/>
    <property type="molecule type" value="Genomic_DNA"/>
</dbReference>
<keyword evidence="3" id="KW-0378">Hydrolase</keyword>
<keyword evidence="1" id="KW-0175">Coiled coil</keyword>
<proteinExistence type="predicted"/>
<dbReference type="InterPro" id="IPR029058">
    <property type="entry name" value="AB_hydrolase_fold"/>
</dbReference>
<evidence type="ECO:0000313" key="3">
    <source>
        <dbReference type="EMBL" id="GGI70720.1"/>
    </source>
</evidence>